<dbReference type="Gene3D" id="3.10.200.10">
    <property type="entry name" value="Alpha carbonic anhydrase"/>
    <property type="match status" value="1"/>
</dbReference>
<dbReference type="InterPro" id="IPR023561">
    <property type="entry name" value="Carbonic_anhydrase_a-class"/>
</dbReference>
<keyword evidence="9" id="KW-1133">Transmembrane helix</keyword>
<comment type="function">
    <text evidence="7">Reversible hydration of carbon dioxide.</text>
</comment>
<keyword evidence="3 7" id="KW-0479">Metal-binding</keyword>
<evidence type="ECO:0000256" key="5">
    <source>
        <dbReference type="ARBA" id="ARBA00023180"/>
    </source>
</evidence>
<comment type="catalytic activity">
    <reaction evidence="7">
        <text>hydrogencarbonate + H(+) = CO2 + H2O</text>
        <dbReference type="Rhea" id="RHEA:10748"/>
        <dbReference type="ChEBI" id="CHEBI:15377"/>
        <dbReference type="ChEBI" id="CHEBI:15378"/>
        <dbReference type="ChEBI" id="CHEBI:16526"/>
        <dbReference type="ChEBI" id="CHEBI:17544"/>
        <dbReference type="EC" id="4.2.1.1"/>
    </reaction>
</comment>
<dbReference type="GO" id="GO:0004089">
    <property type="term" value="F:carbonate dehydratase activity"/>
    <property type="evidence" value="ECO:0007669"/>
    <property type="project" value="UniProtKB-UniRule"/>
</dbReference>
<evidence type="ECO:0000256" key="3">
    <source>
        <dbReference type="ARBA" id="ARBA00022723"/>
    </source>
</evidence>
<feature type="region of interest" description="Disordered" evidence="8">
    <location>
        <begin position="325"/>
        <end position="394"/>
    </location>
</feature>
<comment type="cofactor">
    <cofactor evidence="7">
        <name>Zn(2+)</name>
        <dbReference type="ChEBI" id="CHEBI:29105"/>
    </cofactor>
</comment>
<dbReference type="EC" id="4.2.1.1" evidence="2 7"/>
<evidence type="ECO:0000256" key="8">
    <source>
        <dbReference type="SAM" id="MobiDB-lite"/>
    </source>
</evidence>
<dbReference type="EMBL" id="JAERUA010000001">
    <property type="protein sequence ID" value="KAI1904446.1"/>
    <property type="molecule type" value="Genomic_DNA"/>
</dbReference>
<keyword evidence="9" id="KW-0472">Membrane</keyword>
<feature type="domain" description="Alpha-carbonic anhydrase" evidence="10">
    <location>
        <begin position="37"/>
        <end position="296"/>
    </location>
</feature>
<keyword evidence="9" id="KW-0812">Transmembrane</keyword>
<gene>
    <name evidence="11" type="ORF">AGOR_G00005730</name>
</gene>
<keyword evidence="5" id="KW-0325">Glycoprotein</keyword>
<sequence>MKEHLRLKKKKMHCFYLQISIIFQVWSFISISASYGAKWTYTGPDGEDHWYKHYPFCRGPFQSPIDFEPELLRYDPTLVPVEVRNYNLSSHEQLTLSNNGHSVQLSLPPRMQLSGLPHLYSAAQLHLHWGSPSLPAGSEHTVNGRRFAAELHVVHFNSDRYPNISMAADKSDGLAVLGVLIEIGEFNPAFNQFLKYLNGVKYKDQRIQISAFNIRGLLPAHLNEYYRYDGSLTTPPCYASVLWTVFKNPVTISEKQFLALATSVFSSSQQESAPVVLNGNYRKPQNSENRIVLVSFQEGLHGTPTVTPALLRRKVIQHLLAGEPSDVDEEQLPPLPPKFNQKQGPGKMWADRKSQNSLGPSAPKQKGQQSVKMGDGSSLGPTFRKNSKTASHMGKPGFFQDSLCYSTLEKKVYRQLKKANAEHQLAEALREVLFPELNVRSYLACRSELALPTIMFLLRGQPLEKAAELDNLPVKDNHRSKKRNTVNKLDPTHTTQAGQRQATTQKNTQNQARPRPVLLGWEWED</sequence>
<feature type="compositionally biased region" description="Low complexity" evidence="8">
    <location>
        <begin position="492"/>
        <end position="513"/>
    </location>
</feature>
<comment type="similarity">
    <text evidence="1 7">Belongs to the alpha-carbonic anhydrase family.</text>
</comment>
<keyword evidence="6 7" id="KW-0456">Lyase</keyword>
<proteinExistence type="inferred from homology"/>
<dbReference type="PROSITE" id="PS00162">
    <property type="entry name" value="ALPHA_CA_1"/>
    <property type="match status" value="1"/>
</dbReference>
<dbReference type="InterPro" id="IPR036398">
    <property type="entry name" value="CA_dom_sf"/>
</dbReference>
<dbReference type="FunFam" id="3.10.200.10:FF:000003">
    <property type="entry name" value="Carbonic anhydrase 12"/>
    <property type="match status" value="1"/>
</dbReference>
<dbReference type="Proteomes" id="UP000829720">
    <property type="component" value="Unassembled WGS sequence"/>
</dbReference>
<name>A0A8T3E8D6_9TELE</name>
<dbReference type="SMART" id="SM01057">
    <property type="entry name" value="Carb_anhydrase"/>
    <property type="match status" value="1"/>
</dbReference>
<evidence type="ECO:0000256" key="6">
    <source>
        <dbReference type="ARBA" id="ARBA00023239"/>
    </source>
</evidence>
<evidence type="ECO:0000256" key="4">
    <source>
        <dbReference type="ARBA" id="ARBA00022833"/>
    </source>
</evidence>
<keyword evidence="12" id="KW-1185">Reference proteome</keyword>
<dbReference type="InterPro" id="IPR001148">
    <property type="entry name" value="CA_dom"/>
</dbReference>
<evidence type="ECO:0000313" key="11">
    <source>
        <dbReference type="EMBL" id="KAI1904446.1"/>
    </source>
</evidence>
<evidence type="ECO:0000256" key="9">
    <source>
        <dbReference type="SAM" id="Phobius"/>
    </source>
</evidence>
<dbReference type="GO" id="GO:0008270">
    <property type="term" value="F:zinc ion binding"/>
    <property type="evidence" value="ECO:0007669"/>
    <property type="project" value="UniProtKB-UniRule"/>
</dbReference>
<dbReference type="Pfam" id="PF00194">
    <property type="entry name" value="Carb_anhydrase"/>
    <property type="match status" value="1"/>
</dbReference>
<evidence type="ECO:0000256" key="2">
    <source>
        <dbReference type="ARBA" id="ARBA00012925"/>
    </source>
</evidence>
<dbReference type="InterPro" id="IPR018338">
    <property type="entry name" value="Carbonic_anhydrase_a-class_CS"/>
</dbReference>
<dbReference type="PANTHER" id="PTHR18952:SF19">
    <property type="entry name" value="CARBONIC ANHYDRASE 12"/>
    <property type="match status" value="1"/>
</dbReference>
<evidence type="ECO:0000256" key="7">
    <source>
        <dbReference type="RuleBase" id="RU367011"/>
    </source>
</evidence>
<accession>A0A8T3E8D6</accession>
<dbReference type="SUPFAM" id="SSF51069">
    <property type="entry name" value="Carbonic anhydrase"/>
    <property type="match status" value="1"/>
</dbReference>
<dbReference type="GO" id="GO:0005886">
    <property type="term" value="C:plasma membrane"/>
    <property type="evidence" value="ECO:0007669"/>
    <property type="project" value="TreeGrafter"/>
</dbReference>
<reference evidence="11" key="1">
    <citation type="submission" date="2021-01" db="EMBL/GenBank/DDBJ databases">
        <authorList>
            <person name="Zahm M."/>
            <person name="Roques C."/>
            <person name="Cabau C."/>
            <person name="Klopp C."/>
            <person name="Donnadieu C."/>
            <person name="Jouanno E."/>
            <person name="Lampietro C."/>
            <person name="Louis A."/>
            <person name="Herpin A."/>
            <person name="Echchiki A."/>
            <person name="Berthelot C."/>
            <person name="Parey E."/>
            <person name="Roest-Crollius H."/>
            <person name="Braasch I."/>
            <person name="Postlethwait J."/>
            <person name="Bobe J."/>
            <person name="Montfort J."/>
            <person name="Bouchez O."/>
            <person name="Begum T."/>
            <person name="Mejri S."/>
            <person name="Adams A."/>
            <person name="Chen W.-J."/>
            <person name="Guiguen Y."/>
        </authorList>
    </citation>
    <scope>NUCLEOTIDE SEQUENCE</scope>
    <source>
        <tissue evidence="11">Blood</tissue>
    </source>
</reference>
<protein>
    <recommendedName>
        <fullName evidence="2 7">Carbonic anhydrase</fullName>
        <ecNumber evidence="2 7">4.2.1.1</ecNumber>
    </recommendedName>
</protein>
<organism evidence="11 12">
    <name type="scientific">Albula goreensis</name>
    <dbReference type="NCBI Taxonomy" id="1534307"/>
    <lineage>
        <taxon>Eukaryota</taxon>
        <taxon>Metazoa</taxon>
        <taxon>Chordata</taxon>
        <taxon>Craniata</taxon>
        <taxon>Vertebrata</taxon>
        <taxon>Euteleostomi</taxon>
        <taxon>Actinopterygii</taxon>
        <taxon>Neopterygii</taxon>
        <taxon>Teleostei</taxon>
        <taxon>Albuliformes</taxon>
        <taxon>Albulidae</taxon>
        <taxon>Albula</taxon>
    </lineage>
</organism>
<evidence type="ECO:0000313" key="12">
    <source>
        <dbReference type="Proteomes" id="UP000829720"/>
    </source>
</evidence>
<evidence type="ECO:0000256" key="1">
    <source>
        <dbReference type="ARBA" id="ARBA00010718"/>
    </source>
</evidence>
<dbReference type="OrthoDB" id="429145at2759"/>
<dbReference type="AlphaFoldDB" id="A0A8T3E8D6"/>
<feature type="transmembrane region" description="Helical" evidence="9">
    <location>
        <begin position="12"/>
        <end position="29"/>
    </location>
</feature>
<comment type="caution">
    <text evidence="11">The sequence shown here is derived from an EMBL/GenBank/DDBJ whole genome shotgun (WGS) entry which is preliminary data.</text>
</comment>
<dbReference type="PANTHER" id="PTHR18952">
    <property type="entry name" value="CARBONIC ANHYDRASE"/>
    <property type="match status" value="1"/>
</dbReference>
<feature type="region of interest" description="Disordered" evidence="8">
    <location>
        <begin position="471"/>
        <end position="525"/>
    </location>
</feature>
<dbReference type="PROSITE" id="PS51144">
    <property type="entry name" value="ALPHA_CA_2"/>
    <property type="match status" value="1"/>
</dbReference>
<evidence type="ECO:0000259" key="10">
    <source>
        <dbReference type="PROSITE" id="PS51144"/>
    </source>
</evidence>
<keyword evidence="4 7" id="KW-0862">Zinc</keyword>